<dbReference type="Pfam" id="PF09717">
    <property type="entry name" value="CPW_WPC"/>
    <property type="match status" value="2"/>
</dbReference>
<accession>A0AAV4LRX0</accession>
<feature type="region of interest" description="Disordered" evidence="1">
    <location>
        <begin position="475"/>
        <end position="501"/>
    </location>
</feature>
<evidence type="ECO:0000313" key="4">
    <source>
        <dbReference type="Proteomes" id="UP001497744"/>
    </source>
</evidence>
<dbReference type="SMART" id="SM01099">
    <property type="entry name" value="CPW_WPC"/>
    <property type="match status" value="2"/>
</dbReference>
<dbReference type="AlphaFoldDB" id="A0AAV4LRX0"/>
<organism evidence="3 4">
    <name type="scientific">Babesia caballi</name>
    <dbReference type="NCBI Taxonomy" id="5871"/>
    <lineage>
        <taxon>Eukaryota</taxon>
        <taxon>Sar</taxon>
        <taxon>Alveolata</taxon>
        <taxon>Apicomplexa</taxon>
        <taxon>Aconoidasida</taxon>
        <taxon>Piroplasmida</taxon>
        <taxon>Babesiidae</taxon>
        <taxon>Babesia</taxon>
    </lineage>
</organism>
<feature type="domain" description="CPW-WPC" evidence="2">
    <location>
        <begin position="159"/>
        <end position="217"/>
    </location>
</feature>
<comment type="caution">
    <text evidence="3">The sequence shown here is derived from an EMBL/GenBank/DDBJ whole genome shotgun (WGS) entry which is preliminary data.</text>
</comment>
<sequence>MGGKGESRSDSHGRLLTCRTSPRSDDVGAAAADEHVSQHVEFALYRRRAKSRLKRGAQLRRSRHVGRLDGDSPLIRWYTNIGAEAPMSLLSLMAIIAFLALGTPSFALAQDCVKDYSVCEAPISYFGRCATSLPFVNTKEDKQRLEEECGIRWPCYNYCDPDYEAKCPRFWYLEGGVCMPTPAYQGRCADPTDLRRMREDEKVLWGNRCGVKWPCKVSGLLWRADLPQRKCAANYKAPCPEVGMNENKSMFRCRAGPPSVGRMHCWHPTSGCRQGPMRGSGVLRRPVLRDRRPLLLQRRNEVLAIVLLGVRRVRLGRNGLHDDGHEAVQSPAHLGALAVEHALAHDEGVHAVQTAGHRVRLDAEARHGPRVDDVSGRDQKADVRAGRQGQTLVDLQLAKHTRHQVVVSHHVGLERVVLGDEVRVLRVLLREWVPLLGGEARPLRGRRLAVRDARLEKIKDVQPALKRPHDSRKGEVIAGMRGTPPRARAWGSDQMVGGYTA</sequence>
<feature type="domain" description="CPW-WPC" evidence="2">
    <location>
        <begin position="112"/>
        <end position="157"/>
    </location>
</feature>
<dbReference type="RefSeq" id="XP_067714808.1">
    <property type="nucleotide sequence ID" value="XM_067858707.1"/>
</dbReference>
<dbReference type="Proteomes" id="UP001497744">
    <property type="component" value="Unassembled WGS sequence"/>
</dbReference>
<feature type="region of interest" description="Disordered" evidence="1">
    <location>
        <begin position="1"/>
        <end position="30"/>
    </location>
</feature>
<keyword evidence="4" id="KW-1185">Reference proteome</keyword>
<reference evidence="3 4" key="1">
    <citation type="submission" date="2021-06" db="EMBL/GenBank/DDBJ databases">
        <title>Genome sequence of Babesia caballi.</title>
        <authorList>
            <person name="Yamagishi J."/>
            <person name="Kidaka T."/>
            <person name="Ochi A."/>
        </authorList>
    </citation>
    <scope>NUCLEOTIDE SEQUENCE [LARGE SCALE GENOMIC DNA]</scope>
    <source>
        <strain evidence="3">USDA-D6B2</strain>
    </source>
</reference>
<dbReference type="NCBIfam" id="TIGR01492">
    <property type="entry name" value="CPW_WPC"/>
    <property type="match status" value="1"/>
</dbReference>
<proteinExistence type="predicted"/>
<dbReference type="EMBL" id="BPLF01000002">
    <property type="protein sequence ID" value="GIX62739.1"/>
    <property type="molecule type" value="Genomic_DNA"/>
</dbReference>
<evidence type="ECO:0000259" key="2">
    <source>
        <dbReference type="SMART" id="SM01099"/>
    </source>
</evidence>
<feature type="compositionally biased region" description="Basic and acidic residues" evidence="1">
    <location>
        <begin position="1"/>
        <end position="13"/>
    </location>
</feature>
<evidence type="ECO:0000256" key="1">
    <source>
        <dbReference type="SAM" id="MobiDB-lite"/>
    </source>
</evidence>
<dbReference type="GeneID" id="94194220"/>
<dbReference type="InterPro" id="IPR006387">
    <property type="entry name" value="CPW_WPC_dom"/>
</dbReference>
<gene>
    <name evidence="3" type="ORF">BcabD6B2_21740</name>
</gene>
<evidence type="ECO:0000313" key="3">
    <source>
        <dbReference type="EMBL" id="GIX62739.1"/>
    </source>
</evidence>
<name>A0AAV4LRX0_BABCB</name>
<protein>
    <submittedName>
        <fullName evidence="3">CPW-WPC domain-containing protein</fullName>
    </submittedName>
</protein>